<gene>
    <name evidence="2" type="ORF">NDU88_006326</name>
</gene>
<reference evidence="2" key="1">
    <citation type="journal article" date="2022" name="bioRxiv">
        <title>Sequencing and chromosome-scale assembly of the giantPleurodeles waltlgenome.</title>
        <authorList>
            <person name="Brown T."/>
            <person name="Elewa A."/>
            <person name="Iarovenko S."/>
            <person name="Subramanian E."/>
            <person name="Araus A.J."/>
            <person name="Petzold A."/>
            <person name="Susuki M."/>
            <person name="Suzuki K.-i.T."/>
            <person name="Hayashi T."/>
            <person name="Toyoda A."/>
            <person name="Oliveira C."/>
            <person name="Osipova E."/>
            <person name="Leigh N.D."/>
            <person name="Simon A."/>
            <person name="Yun M.H."/>
        </authorList>
    </citation>
    <scope>NUCLEOTIDE SEQUENCE</scope>
    <source>
        <strain evidence="2">20211129_DDA</strain>
        <tissue evidence="2">Liver</tissue>
    </source>
</reference>
<dbReference type="EMBL" id="JANPWB010000015">
    <property type="protein sequence ID" value="KAJ1093221.1"/>
    <property type="molecule type" value="Genomic_DNA"/>
</dbReference>
<proteinExistence type="predicted"/>
<accession>A0AAV7LP97</accession>
<evidence type="ECO:0000313" key="2">
    <source>
        <dbReference type="EMBL" id="KAJ1093221.1"/>
    </source>
</evidence>
<organism evidence="2 3">
    <name type="scientific">Pleurodeles waltl</name>
    <name type="common">Iberian ribbed newt</name>
    <dbReference type="NCBI Taxonomy" id="8319"/>
    <lineage>
        <taxon>Eukaryota</taxon>
        <taxon>Metazoa</taxon>
        <taxon>Chordata</taxon>
        <taxon>Craniata</taxon>
        <taxon>Vertebrata</taxon>
        <taxon>Euteleostomi</taxon>
        <taxon>Amphibia</taxon>
        <taxon>Batrachia</taxon>
        <taxon>Caudata</taxon>
        <taxon>Salamandroidea</taxon>
        <taxon>Salamandridae</taxon>
        <taxon>Pleurodelinae</taxon>
        <taxon>Pleurodeles</taxon>
    </lineage>
</organism>
<comment type="caution">
    <text evidence="2">The sequence shown here is derived from an EMBL/GenBank/DDBJ whole genome shotgun (WGS) entry which is preliminary data.</text>
</comment>
<dbReference type="Proteomes" id="UP001066276">
    <property type="component" value="Chromosome 11"/>
</dbReference>
<name>A0AAV7LP97_PLEWA</name>
<dbReference type="AlphaFoldDB" id="A0AAV7LP97"/>
<protein>
    <submittedName>
        <fullName evidence="2">Uncharacterized protein</fullName>
    </submittedName>
</protein>
<feature type="region of interest" description="Disordered" evidence="1">
    <location>
        <begin position="76"/>
        <end position="110"/>
    </location>
</feature>
<sequence>MRPCSRSSVNSCKVLLSSVLVRTDVSHACPQPSHGSFLHFTCPLGTSGFPRPRPGPALLSHFLSCRRTGRCPQFSFRAGPSRHHTATTLDSPPGGPEPEPSGPRHNLSLSAEGPWCQPVNQFVASLWHSPWYPLHFQLPPAGGTAAILGEPYAVTAEPGFGGLSVSAWPLDELLGVSEA</sequence>
<evidence type="ECO:0000256" key="1">
    <source>
        <dbReference type="SAM" id="MobiDB-lite"/>
    </source>
</evidence>
<evidence type="ECO:0000313" key="3">
    <source>
        <dbReference type="Proteomes" id="UP001066276"/>
    </source>
</evidence>
<keyword evidence="3" id="KW-1185">Reference proteome</keyword>